<protein>
    <submittedName>
        <fullName evidence="2">FHA domain-containing protein</fullName>
    </submittedName>
</protein>
<dbReference type="RefSeq" id="WP_168449708.1">
    <property type="nucleotide sequence ID" value="NZ_JAAWWK010000002.1"/>
</dbReference>
<evidence type="ECO:0000313" key="2">
    <source>
        <dbReference type="EMBL" id="NKI17192.1"/>
    </source>
</evidence>
<sequence length="267" mass="29152">MLKLVAVVGGDEFSLSGTEVSVGRESGNDIVIHHDLLSRKHARFTINGGECVIEDLGSTNGTYVNNRQISQPATLKIGDVVKFGKQAFYLAADDNEQQTILASRLPQLSASDGGCVVIDEHDDHTSFQQSYHLPQGWGNDVPSHERYSKESVDKLLKGILASKGPIPDLAIIVYITQRKPQLFGVSRTKGDGVWPIGREQGCKIRIDDPSISKHHANLTYKNGMWGLEDAGSTNGIRVNNEIRSGMAIKDGGFAKLGRAEILFRTLK</sequence>
<dbReference type="SUPFAM" id="SSF49879">
    <property type="entry name" value="SMAD/FHA domain"/>
    <property type="match status" value="2"/>
</dbReference>
<name>A0ABX1GDE0_9GAMM</name>
<dbReference type="PROSITE" id="PS50006">
    <property type="entry name" value="FHA_DOMAIN"/>
    <property type="match status" value="2"/>
</dbReference>
<comment type="caution">
    <text evidence="2">The sequence shown here is derived from an EMBL/GenBank/DDBJ whole genome shotgun (WGS) entry which is preliminary data.</text>
</comment>
<evidence type="ECO:0000259" key="1">
    <source>
        <dbReference type="PROSITE" id="PS50006"/>
    </source>
</evidence>
<dbReference type="EMBL" id="JAAWWK010000002">
    <property type="protein sequence ID" value="NKI17192.1"/>
    <property type="molecule type" value="Genomic_DNA"/>
</dbReference>
<accession>A0ABX1GDE0</accession>
<reference evidence="2 3" key="1">
    <citation type="submission" date="2020-04" db="EMBL/GenBank/DDBJ databases">
        <authorList>
            <person name="Yoon J."/>
        </authorList>
    </citation>
    <scope>NUCLEOTIDE SEQUENCE [LARGE SCALE GENOMIC DNA]</scope>
    <source>
        <strain evidence="2 3">KMU-166</strain>
    </source>
</reference>
<proteinExistence type="predicted"/>
<gene>
    <name evidence="2" type="ORF">HCU74_07125</name>
</gene>
<dbReference type="Gene3D" id="2.60.200.20">
    <property type="match status" value="2"/>
</dbReference>
<dbReference type="InterPro" id="IPR050923">
    <property type="entry name" value="Cell_Proc_Reg/RNA_Proc"/>
</dbReference>
<dbReference type="InterPro" id="IPR008984">
    <property type="entry name" value="SMAD_FHA_dom_sf"/>
</dbReference>
<dbReference type="InterPro" id="IPR000253">
    <property type="entry name" value="FHA_dom"/>
</dbReference>
<keyword evidence="3" id="KW-1185">Reference proteome</keyword>
<dbReference type="PANTHER" id="PTHR23308">
    <property type="entry name" value="NUCLEAR INHIBITOR OF PROTEIN PHOSPHATASE-1"/>
    <property type="match status" value="1"/>
</dbReference>
<evidence type="ECO:0000313" key="3">
    <source>
        <dbReference type="Proteomes" id="UP000765845"/>
    </source>
</evidence>
<dbReference type="Proteomes" id="UP000765845">
    <property type="component" value="Unassembled WGS sequence"/>
</dbReference>
<dbReference type="SMART" id="SM00240">
    <property type="entry name" value="FHA"/>
    <property type="match status" value="2"/>
</dbReference>
<dbReference type="CDD" id="cd00060">
    <property type="entry name" value="FHA"/>
    <property type="match status" value="2"/>
</dbReference>
<dbReference type="Pfam" id="PF00498">
    <property type="entry name" value="FHA"/>
    <property type="match status" value="2"/>
</dbReference>
<organism evidence="2 3">
    <name type="scientific">Spongiibacter thalassae</name>
    <dbReference type="NCBI Taxonomy" id="2721624"/>
    <lineage>
        <taxon>Bacteria</taxon>
        <taxon>Pseudomonadati</taxon>
        <taxon>Pseudomonadota</taxon>
        <taxon>Gammaproteobacteria</taxon>
        <taxon>Cellvibrionales</taxon>
        <taxon>Spongiibacteraceae</taxon>
        <taxon>Spongiibacter</taxon>
    </lineage>
</organism>
<feature type="domain" description="FHA" evidence="1">
    <location>
        <begin position="194"/>
        <end position="243"/>
    </location>
</feature>
<feature type="domain" description="FHA" evidence="1">
    <location>
        <begin position="20"/>
        <end position="69"/>
    </location>
</feature>